<comment type="caution">
    <text evidence="2">The sequence shown here is derived from an EMBL/GenBank/DDBJ whole genome shotgun (WGS) entry which is preliminary data.</text>
</comment>
<name>A0AAW1TV24_9CUCU</name>
<dbReference type="PANTHER" id="PTHR46014:SF1">
    <property type="entry name" value="TETRATRICOPEPTIDE REPEAT PROTEIN 1"/>
    <property type="match status" value="1"/>
</dbReference>
<accession>A0AAW1TV24</accession>
<dbReference type="InterPro" id="IPR011990">
    <property type="entry name" value="TPR-like_helical_dom_sf"/>
</dbReference>
<evidence type="ECO:0000313" key="3">
    <source>
        <dbReference type="Proteomes" id="UP001431783"/>
    </source>
</evidence>
<dbReference type="PANTHER" id="PTHR46014">
    <property type="entry name" value="TETRATRICOPEPTIDE REPEAT PROTEIN 1"/>
    <property type="match status" value="1"/>
</dbReference>
<keyword evidence="3" id="KW-1185">Reference proteome</keyword>
<dbReference type="PROSITE" id="PS50293">
    <property type="entry name" value="TPR_REGION"/>
    <property type="match status" value="1"/>
</dbReference>
<organism evidence="2 3">
    <name type="scientific">Henosepilachna vigintioctopunctata</name>
    <dbReference type="NCBI Taxonomy" id="420089"/>
    <lineage>
        <taxon>Eukaryota</taxon>
        <taxon>Metazoa</taxon>
        <taxon>Ecdysozoa</taxon>
        <taxon>Arthropoda</taxon>
        <taxon>Hexapoda</taxon>
        <taxon>Insecta</taxon>
        <taxon>Pterygota</taxon>
        <taxon>Neoptera</taxon>
        <taxon>Endopterygota</taxon>
        <taxon>Coleoptera</taxon>
        <taxon>Polyphaga</taxon>
        <taxon>Cucujiformia</taxon>
        <taxon>Coccinelloidea</taxon>
        <taxon>Coccinellidae</taxon>
        <taxon>Epilachninae</taxon>
        <taxon>Epilachnini</taxon>
        <taxon>Henosepilachna</taxon>
    </lineage>
</organism>
<dbReference type="InterPro" id="IPR052769">
    <property type="entry name" value="TPR_domain_protein"/>
</dbReference>
<dbReference type="PROSITE" id="PS50005">
    <property type="entry name" value="TPR"/>
    <property type="match status" value="1"/>
</dbReference>
<dbReference type="InterPro" id="IPR019734">
    <property type="entry name" value="TPR_rpt"/>
</dbReference>
<evidence type="ECO:0008006" key="4">
    <source>
        <dbReference type="Google" id="ProtNLM"/>
    </source>
</evidence>
<evidence type="ECO:0000313" key="2">
    <source>
        <dbReference type="EMBL" id="KAK9871670.1"/>
    </source>
</evidence>
<feature type="repeat" description="TPR" evidence="1">
    <location>
        <begin position="161"/>
        <end position="194"/>
    </location>
</feature>
<proteinExistence type="predicted"/>
<dbReference type="AlphaFoldDB" id="A0AAW1TV24"/>
<sequence length="263" mass="30191">MSENLLHTSPTKTESEKLELNENLEDELLVRCNMIESKSDHQVNELHCGNASLIHEELDKSHDSDKKLNDLSMEKPTEEEMEMKRSQAVELKKLGNEQYKLQRYLDSIATYNKALLICPTNCDTERSIIYANRAAANIHIGNKESAIQDCSKSLQLNSRYMKAYLRRASLYEELDQLNESLDDYKKVLDIDPNCLQAQTGCKRVETNLYEKNEKLKEEMIGKLKDLGNLVLRPFGLSTDNFNLEKNSETGGYSINFNQKERGS</sequence>
<dbReference type="Pfam" id="PF00515">
    <property type="entry name" value="TPR_1"/>
    <property type="match status" value="1"/>
</dbReference>
<dbReference type="Gene3D" id="1.25.40.10">
    <property type="entry name" value="Tetratricopeptide repeat domain"/>
    <property type="match status" value="1"/>
</dbReference>
<dbReference type="Proteomes" id="UP001431783">
    <property type="component" value="Unassembled WGS sequence"/>
</dbReference>
<reference evidence="2 3" key="1">
    <citation type="submission" date="2023-03" db="EMBL/GenBank/DDBJ databases">
        <title>Genome insight into feeding habits of ladybird beetles.</title>
        <authorList>
            <person name="Li H.-S."/>
            <person name="Huang Y.-H."/>
            <person name="Pang H."/>
        </authorList>
    </citation>
    <scope>NUCLEOTIDE SEQUENCE [LARGE SCALE GENOMIC DNA]</scope>
    <source>
        <strain evidence="2">SYSU_2023b</strain>
        <tissue evidence="2">Whole body</tissue>
    </source>
</reference>
<dbReference type="SMART" id="SM00028">
    <property type="entry name" value="TPR"/>
    <property type="match status" value="3"/>
</dbReference>
<dbReference type="SUPFAM" id="SSF48452">
    <property type="entry name" value="TPR-like"/>
    <property type="match status" value="1"/>
</dbReference>
<keyword evidence="1" id="KW-0802">TPR repeat</keyword>
<dbReference type="EMBL" id="JARQZJ010000007">
    <property type="protein sequence ID" value="KAK9871670.1"/>
    <property type="molecule type" value="Genomic_DNA"/>
</dbReference>
<evidence type="ECO:0000256" key="1">
    <source>
        <dbReference type="PROSITE-ProRule" id="PRU00339"/>
    </source>
</evidence>
<gene>
    <name evidence="2" type="ORF">WA026_014118</name>
</gene>
<protein>
    <recommendedName>
        <fullName evidence="4">Tetratricopeptide repeat protein 1</fullName>
    </recommendedName>
</protein>